<evidence type="ECO:0000313" key="3">
    <source>
        <dbReference type="EMBL" id="WOK05529.1"/>
    </source>
</evidence>
<dbReference type="Proteomes" id="UP001302349">
    <property type="component" value="Chromosome"/>
</dbReference>
<dbReference type="Pfam" id="PF14349">
    <property type="entry name" value="SprA_N"/>
    <property type="match status" value="2"/>
</dbReference>
<organism evidence="3 4">
    <name type="scientific">Imperialibacter roseus</name>
    <dbReference type="NCBI Taxonomy" id="1324217"/>
    <lineage>
        <taxon>Bacteria</taxon>
        <taxon>Pseudomonadati</taxon>
        <taxon>Bacteroidota</taxon>
        <taxon>Cytophagia</taxon>
        <taxon>Cytophagales</taxon>
        <taxon>Flammeovirgaceae</taxon>
        <taxon>Imperialibacter</taxon>
    </lineage>
</organism>
<feature type="domain" description="Gliding motility protein SprA N-terminal" evidence="2">
    <location>
        <begin position="1088"/>
        <end position="1589"/>
    </location>
</feature>
<protein>
    <submittedName>
        <fullName evidence="3">Cell surface protein SprA</fullName>
    </submittedName>
</protein>
<dbReference type="EMBL" id="CP136051">
    <property type="protein sequence ID" value="WOK05529.1"/>
    <property type="molecule type" value="Genomic_DNA"/>
</dbReference>
<evidence type="ECO:0000313" key="4">
    <source>
        <dbReference type="Proteomes" id="UP001302349"/>
    </source>
</evidence>
<evidence type="ECO:0000256" key="1">
    <source>
        <dbReference type="SAM" id="MobiDB-lite"/>
    </source>
</evidence>
<feature type="region of interest" description="Disordered" evidence="1">
    <location>
        <begin position="1872"/>
        <end position="1897"/>
    </location>
</feature>
<dbReference type="NCBIfam" id="TIGR04189">
    <property type="entry name" value="surface_SprA"/>
    <property type="match status" value="1"/>
</dbReference>
<gene>
    <name evidence="3" type="primary">sprA</name>
    <name evidence="3" type="ORF">RT717_20860</name>
</gene>
<name>A0ABZ0IM10_9BACT</name>
<proteinExistence type="predicted"/>
<dbReference type="RefSeq" id="WP_317488290.1">
    <property type="nucleotide sequence ID" value="NZ_CP136051.1"/>
</dbReference>
<feature type="domain" description="Gliding motility protein SprA N-terminal" evidence="2">
    <location>
        <begin position="81"/>
        <end position="344"/>
    </location>
</feature>
<keyword evidence="4" id="KW-1185">Reference proteome</keyword>
<evidence type="ECO:0000259" key="2">
    <source>
        <dbReference type="Pfam" id="PF14349"/>
    </source>
</evidence>
<dbReference type="InterPro" id="IPR026377">
    <property type="entry name" value="Cell_surface_SprA"/>
</dbReference>
<accession>A0ABZ0IM10</accession>
<reference evidence="3 4" key="1">
    <citation type="journal article" date="2023" name="Microbiol. Resour. Announc.">
        <title>Complete Genome Sequence of Imperialibacter roseus strain P4T.</title>
        <authorList>
            <person name="Tizabi D.R."/>
            <person name="Bachvaroff T."/>
            <person name="Hill R.T."/>
        </authorList>
    </citation>
    <scope>NUCLEOTIDE SEQUENCE [LARGE SCALE GENOMIC DNA]</scope>
    <source>
        <strain evidence="3 4">P4T</strain>
    </source>
</reference>
<sequence>MEDADKYFLFKQDTIPDSLKGPYQPSKTPTFEPIDRFGDPFSNKISPSPLQLKNPASLTLDAEIDTSMNYTIYERIGDVNYRPTTTMTFEEFSKWKEEEMLREYWRSRSRGLDGESAVSGRRLIPKLYTSPLIDRIFGGSYVDIQPNGFVTLDFGGRWQRIDNPQIPIRQQRNGGFEFNQQISLNLVGKVGDKLAITANFDNNNSFDFQNNLKMEYTGYEEDIIKKIEVGNVSMPISNSLISGGQSLFGVKTQLQFGKLFVTSVVSRQQGRNDVITLESGFQGREFEVRGSDYDDNRHFFLGHFFRDNYEKWLGSLPQVISGVNVTRVEIYVLKRNGDTQTLRSLLAFQDLGESDKAYRKDNPNLSPVQTSYPASNDANGLFKSLKANSAIRDANQVDGILESSYNFMNSVDYVKITSARRLDEKEFVLNKQLGYISLLRKLTNDEVLAVAYEYTYNGRTFKVGELMEDYQNLSENELLLLKMLRPNKINTSTPTWDLMMKNIYNLNASQVDREGFTLRIHYRDDLTGIDNPSLHEGALTKDQPLIHLLKLDQLNPNNDPQRDGNFDYIEGVTIDSRNGTIIFPVLEPFGKTLKTYFDKDNEQNLIQKYAYDTLYRTTKADAEQVSSKNKFFILGKFQAGASNEIVLPGISISPNSVVVTAGNTLLTEGLDYTVDYNLGRVRIINEGILNSGKQINISYEKADVFNFQTRWLTGTRFDYKITENLNLGATWLHLNERPGGITRYSVGNEPTKNSLYGFDLNWSKESRFLTKMVDALPFVDTKEPSRITFTGEVAQINPGTSNEVGGEGTSYIDDFESAVTPYNMGNFQAWKLGATPQTPGNRFDLSNQTGDKLGSAFKRAKIAWYIIDNVFYRNGGPNSPPNITEKDKDNHYVAGIIPQEIYSQRSRNIVNTNEPIFDIAYFPSERGQYNYNPDLDTDGLLKNPESNWGGITRAITSDVDFDKTNVEYIEFWMLDPFIDDNDGRGRVLDGLFNQPNTTGGELIFNLGSISEDIIKDGLHGFENGMPADGGTEKLTTTEWGRVTQQQYLTDYFDNRASARPNQDVGLDGLKNSEEASFFNDRFVSKLQVSGTARNKILEDPSGDNFEYYLGAEQDARDAKILERYKNYNGMDGNTPVQTASGENFTPLGSALPENEDLNKDNTINELEEYYEYKIPLKKGQLEVGKGYIVDRVVGGEGGERTWYLFRIPVRNPSRIQGDISGFKSIKYMRMYLTGWRQPVVLRMSKFQLVGSQWRKFTESLYDRSYNEVPEQYTSDFTISVVSIEENSKASEGKSPYTLPPGINRDRDNTTVIQRQNNEQSIQVCVDNLEDRDARAIFKNVNFDLINYGKIKMFLHAEGDGLNDDDVSGFIRFGTDFDQNYYEIEVPLKVTPSNVEGSSGEALQRLVWPAENEIDIEFNQLYAVKSARNRSKFNVELPYTEQVGNYKVTIVGRPDMSSVLTMMIGVKNPESPDQQPKSVCIWANELRVTDFDNTKGWAANTRLNAQLADFATVSGSARITTVGFGGIQQRISERTREETISYDVSANVNVDKLLPGNTGIKIPMFASYENTVATPKWDPLDPDIPLEASLLSIDTEEGQDNYRQIVVEQATRRSLNFTNVRKERVNPDARQDFYDIENFSVNYSYSDVTSSNVNTESYLLKNYRGGVGYNYSTQGLVLEPFKDSEGLKSPYLKFIKDINVSPLPNNISIRGDLDRRFARTQLRNANLTTVGLDPFYEKYFTFNRSYSVRWSVFKSLTLDYNARARAIIDEPEGDISTQAAKDSIWTNLKNLGRMKNFDQNASANYRLPFDKFPVTDWVSADLRYAVGYTWTAGSVTQADTLGNLIQNTRERALNGKVDLVGLYNKVQYFKTINAPPRRRPTGPAPKGPRTKVDTTEAKKSENKAFKGLLRLLMSVRSINGTYSIREGTMLPGFRPRAYLFGLDSGFNAPGTDFIFGSQDPTIRYRAAENGWIAKSTSLSAPFTQNNTTDLQLRANIEPFTDLKIQLDAKKTVTGNFQEIYRYDDELESFRSLTPSRSGSYNISILTINTAFIKDDTANISSVFKQFENNRSIIKSRLDASNSAGEYALNSQDVLIPAFLAAYTGHSANDASLSPFPRIPIPNWRVDYAGLSRIPKLAQVFSSINLTHAYTSSLSINNFSNTLAYTDSLSPLNADNFDLTNQIENYPMASLNGENGLIPIYVLGQVLVSERFAPFLGINLRTKSRVTARIEYKKERNLALNLSNSQVTELKSNDVTLDYGVTKSDYELPFKVQGRTVTLKNDITFRVAVTVRDTKTLQRKIDDEPTITAGNINYQVRPTVSYMLNDQLNLQFYFERNLNQPRISSSFKRVTTAFGVQLRFSLAQ</sequence>
<dbReference type="InterPro" id="IPR025684">
    <property type="entry name" value="SprA_N_dom"/>
</dbReference>